<dbReference type="OrthoDB" id="8732661at2"/>
<protein>
    <recommendedName>
        <fullName evidence="7">Transketolase</fullName>
    </recommendedName>
</protein>
<evidence type="ECO:0000256" key="8">
    <source>
        <dbReference type="ARBA" id="ARBA00022679"/>
    </source>
</evidence>
<reference evidence="15" key="1">
    <citation type="journal article" date="2015" name="Genome Announc.">
        <title>High-Quality Draft Genome Sequence of Desulfovibrio carbinoliphilus FW-101-2B, an Organic Acid-Oxidizing Sulfate-Reducing Bacterium Isolated from Uranium(VI)-Contaminated Groundwater.</title>
        <authorList>
            <person name="Ramsay B.D."/>
            <person name="Hwang C."/>
            <person name="Woo H.L."/>
            <person name="Carroll S.L."/>
            <person name="Lucas S."/>
            <person name="Han J."/>
            <person name="Lapidus A.L."/>
            <person name="Cheng J.F."/>
            <person name="Goodwin L.A."/>
            <person name="Pitluck S."/>
            <person name="Peters L."/>
            <person name="Chertkov O."/>
            <person name="Held B."/>
            <person name="Detter J.C."/>
            <person name="Han C.S."/>
            <person name="Tapia R."/>
            <person name="Land M.L."/>
            <person name="Hauser L.J."/>
            <person name="Kyrpides N.C."/>
            <person name="Ivanova N.N."/>
            <person name="Mikhailova N."/>
            <person name="Pagani I."/>
            <person name="Woyke T."/>
            <person name="Arkin A.P."/>
            <person name="Dehal P."/>
            <person name="Chivian D."/>
            <person name="Criddle C.S."/>
            <person name="Wu W."/>
            <person name="Chakraborty R."/>
            <person name="Hazen T.C."/>
            <person name="Fields M.W."/>
        </authorList>
    </citation>
    <scope>NUCLEOTIDE SEQUENCE [LARGE SCALE GENOMIC DNA]</scope>
    <source>
        <strain evidence="15">FW-101-2B</strain>
    </source>
</reference>
<keyword evidence="15" id="KW-1185">Reference proteome</keyword>
<dbReference type="RefSeq" id="WP_009182013.1">
    <property type="nucleotide sequence ID" value="NZ_CM001368.1"/>
</dbReference>
<dbReference type="Gene3D" id="3.40.50.920">
    <property type="match status" value="1"/>
</dbReference>
<comment type="similarity">
    <text evidence="5">Belongs to the transketolase family.</text>
</comment>
<feature type="domain" description="Transketolase-like pyrimidine-binding" evidence="13">
    <location>
        <begin position="307"/>
        <end position="470"/>
    </location>
</feature>
<accession>G7Q9K6</accession>
<keyword evidence="12" id="KW-0786">Thiamine pyrophosphate</keyword>
<keyword evidence="9" id="KW-0479">Metal-binding</keyword>
<dbReference type="Gene3D" id="3.40.50.970">
    <property type="match status" value="2"/>
</dbReference>
<name>G7Q9K6_9BACT</name>
<dbReference type="CDD" id="cd02012">
    <property type="entry name" value="TPP_TK"/>
    <property type="match status" value="1"/>
</dbReference>
<dbReference type="SUPFAM" id="SSF52518">
    <property type="entry name" value="Thiamin diphosphate-binding fold (THDP-binding)"/>
    <property type="match status" value="2"/>
</dbReference>
<comment type="cofactor">
    <cofactor evidence="4">
        <name>thiamine diphosphate</name>
        <dbReference type="ChEBI" id="CHEBI:58937"/>
    </cofactor>
</comment>
<evidence type="ECO:0000256" key="11">
    <source>
        <dbReference type="ARBA" id="ARBA00022842"/>
    </source>
</evidence>
<evidence type="ECO:0000256" key="6">
    <source>
        <dbReference type="ARBA" id="ARBA00011738"/>
    </source>
</evidence>
<evidence type="ECO:0000256" key="9">
    <source>
        <dbReference type="ARBA" id="ARBA00022723"/>
    </source>
</evidence>
<keyword evidence="10" id="KW-0106">Calcium</keyword>
<evidence type="ECO:0000313" key="14">
    <source>
        <dbReference type="EMBL" id="EHJ48646.1"/>
    </source>
</evidence>
<dbReference type="InterPro" id="IPR009014">
    <property type="entry name" value="Transketo_C/PFOR_II"/>
</dbReference>
<dbReference type="eggNOG" id="COG0021">
    <property type="taxonomic scope" value="Bacteria"/>
</dbReference>
<dbReference type="GO" id="GO:0030976">
    <property type="term" value="F:thiamine pyrophosphate binding"/>
    <property type="evidence" value="ECO:0007669"/>
    <property type="project" value="TreeGrafter"/>
</dbReference>
<dbReference type="Proteomes" id="UP000004662">
    <property type="component" value="Chromosome"/>
</dbReference>
<dbReference type="Pfam" id="PF02780">
    <property type="entry name" value="Transketolase_C"/>
    <property type="match status" value="1"/>
</dbReference>
<evidence type="ECO:0000259" key="13">
    <source>
        <dbReference type="SMART" id="SM00861"/>
    </source>
</evidence>
<evidence type="ECO:0000256" key="2">
    <source>
        <dbReference type="ARBA" id="ARBA00001936"/>
    </source>
</evidence>
<comment type="cofactor">
    <cofactor evidence="2">
        <name>Mn(2+)</name>
        <dbReference type="ChEBI" id="CHEBI:29035"/>
    </cofactor>
</comment>
<dbReference type="CDD" id="cd07033">
    <property type="entry name" value="TPP_PYR_DXS_TK_like"/>
    <property type="match status" value="1"/>
</dbReference>
<dbReference type="GO" id="GO:0019682">
    <property type="term" value="P:glyceraldehyde-3-phosphate metabolic process"/>
    <property type="evidence" value="ECO:0007669"/>
    <property type="project" value="UniProtKB-ARBA"/>
</dbReference>
<comment type="cofactor">
    <cofactor evidence="1">
        <name>Ca(2+)</name>
        <dbReference type="ChEBI" id="CHEBI:29108"/>
    </cofactor>
</comment>
<keyword evidence="11" id="KW-0460">Magnesium</keyword>
<dbReference type="Pfam" id="PF02779">
    <property type="entry name" value="Transket_pyr"/>
    <property type="match status" value="1"/>
</dbReference>
<dbReference type="InterPro" id="IPR033248">
    <property type="entry name" value="Transketolase_C"/>
</dbReference>
<dbReference type="AlphaFoldDB" id="G7Q9K6"/>
<comment type="subunit">
    <text evidence="6">Homodimer.</text>
</comment>
<dbReference type="SMART" id="SM00861">
    <property type="entry name" value="Transket_pyr"/>
    <property type="match status" value="1"/>
</dbReference>
<evidence type="ECO:0000256" key="12">
    <source>
        <dbReference type="ARBA" id="ARBA00023052"/>
    </source>
</evidence>
<evidence type="ECO:0000256" key="1">
    <source>
        <dbReference type="ARBA" id="ARBA00001913"/>
    </source>
</evidence>
<dbReference type="PROSITE" id="PS00801">
    <property type="entry name" value="TRANSKETOLASE_1"/>
    <property type="match status" value="1"/>
</dbReference>
<evidence type="ECO:0000256" key="3">
    <source>
        <dbReference type="ARBA" id="ARBA00001946"/>
    </source>
</evidence>
<evidence type="ECO:0000313" key="15">
    <source>
        <dbReference type="Proteomes" id="UP000004662"/>
    </source>
</evidence>
<organism evidence="14 15">
    <name type="scientific">Solidesulfovibrio carbinoliphilus subsp. oakridgensis</name>
    <dbReference type="NCBI Taxonomy" id="694327"/>
    <lineage>
        <taxon>Bacteria</taxon>
        <taxon>Pseudomonadati</taxon>
        <taxon>Thermodesulfobacteriota</taxon>
        <taxon>Desulfovibrionia</taxon>
        <taxon>Desulfovibrionales</taxon>
        <taxon>Desulfovibrionaceae</taxon>
        <taxon>Solidesulfovibrio</taxon>
    </lineage>
</organism>
<dbReference type="PANTHER" id="PTHR43195:SF1">
    <property type="entry name" value="FI06132P-RELATED"/>
    <property type="match status" value="1"/>
</dbReference>
<dbReference type="HOGENOM" id="CLU_009227_3_1_7"/>
<evidence type="ECO:0000256" key="5">
    <source>
        <dbReference type="ARBA" id="ARBA00007131"/>
    </source>
</evidence>
<dbReference type="NCBIfam" id="NF004559">
    <property type="entry name" value="PRK05899.2-5"/>
    <property type="match status" value="1"/>
</dbReference>
<dbReference type="EMBL" id="CM001368">
    <property type="protein sequence ID" value="EHJ48646.1"/>
    <property type="molecule type" value="Genomic_DNA"/>
</dbReference>
<dbReference type="GO" id="GO:0005737">
    <property type="term" value="C:cytoplasm"/>
    <property type="evidence" value="ECO:0007669"/>
    <property type="project" value="UniProtKB-ARBA"/>
</dbReference>
<evidence type="ECO:0000256" key="10">
    <source>
        <dbReference type="ARBA" id="ARBA00022837"/>
    </source>
</evidence>
<dbReference type="STRING" id="694327.DFW101_2642"/>
<dbReference type="GO" id="GO:0046872">
    <property type="term" value="F:metal ion binding"/>
    <property type="evidence" value="ECO:0007669"/>
    <property type="project" value="UniProtKB-KW"/>
</dbReference>
<dbReference type="PROSITE" id="PS00802">
    <property type="entry name" value="TRANSKETOLASE_2"/>
    <property type="match status" value="1"/>
</dbReference>
<keyword evidence="8 14" id="KW-0808">Transferase</keyword>
<gene>
    <name evidence="14" type="ORF">DFW101_2642</name>
</gene>
<dbReference type="InterPro" id="IPR005475">
    <property type="entry name" value="Transketolase-like_Pyr-bd"/>
</dbReference>
<proteinExistence type="inferred from homology"/>
<dbReference type="FunFam" id="3.40.50.970:FF:000129">
    <property type="entry name" value="Transketolase"/>
    <property type="match status" value="1"/>
</dbReference>
<dbReference type="PANTHER" id="PTHR43195">
    <property type="entry name" value="TRANSKETOLASE"/>
    <property type="match status" value="1"/>
</dbReference>
<dbReference type="SUPFAM" id="SSF52922">
    <property type="entry name" value="TK C-terminal domain-like"/>
    <property type="match status" value="1"/>
</dbReference>
<dbReference type="InterPro" id="IPR051424">
    <property type="entry name" value="Transketolase-like"/>
</dbReference>
<dbReference type="GO" id="GO:0004802">
    <property type="term" value="F:transketolase activity"/>
    <property type="evidence" value="ECO:0007669"/>
    <property type="project" value="TreeGrafter"/>
</dbReference>
<comment type="cofactor">
    <cofactor evidence="3">
        <name>Mg(2+)</name>
        <dbReference type="ChEBI" id="CHEBI:18420"/>
    </cofactor>
</comment>
<dbReference type="InterPro" id="IPR020826">
    <property type="entry name" value="Transketolase_BS"/>
</dbReference>
<evidence type="ECO:0000256" key="4">
    <source>
        <dbReference type="ARBA" id="ARBA00001964"/>
    </source>
</evidence>
<dbReference type="InterPro" id="IPR029061">
    <property type="entry name" value="THDP-binding"/>
</dbReference>
<dbReference type="InterPro" id="IPR049557">
    <property type="entry name" value="Transketolase_CS"/>
</dbReference>
<dbReference type="Pfam" id="PF00456">
    <property type="entry name" value="Transketolase_N"/>
    <property type="match status" value="1"/>
</dbReference>
<sequence>MDLDALQAICRRIRHDILTSTTEAGSGHPTSSLSGVELMAGLLFGGLFRFDADRPDRPDNDRLIFSKGHASPLFYALWAAAGKISRAELMTLRQFGSPLEGHPVAGTPFAEAATGSLGQGLSIGVGMALNAKFLDRLPYRTYVLLGDSEMAEGSVWEALEIGAHYGLDNLVAILDINRLGQRGETLYGHDLGVYDRKLSAFGWNTVLVDGHDQKQVLEAYAAAEAVKGRPTAIIARTVKGKGVSFIEDKNGWHGKPLPKEDLPRALAEIGAADLDMTLPLAQPPGLSAQAGAAFAVPPPDYDPKKSYATRKAYGDALARLAPGHPDMVVLDGEVSNSTYAEDMKKVAPDRFFEMYVAEQNMAGVGLGLSRRGKKPLCSTFAAFWSRAFDQIRMAQYSAGNVVYCGSHAGVSIGEDGPSQMGLEDLAMFRAISGSAVLYPGDAMSCERLVEAAVLRTGITYIRTTRAATPILYGPEETFPVGGSKVLRSSGADKVLVVAAGITLAEALAAADSLAGEGTAIRVLDAYSVKPLDEKGILAAAETVAAVVVVEDHYPEGGLGEAVAAAFAGTAKKVVRLSVEKMPKSGKPQELLDFEGISRAGIVKTVKTLL</sequence>
<evidence type="ECO:0000256" key="7">
    <source>
        <dbReference type="ARBA" id="ARBA00016662"/>
    </source>
</evidence>
<dbReference type="InterPro" id="IPR005474">
    <property type="entry name" value="Transketolase_N"/>
</dbReference>